<comment type="catalytic activity">
    <reaction evidence="9">
        <text>a 5'-end NAD(+)-phospho-ribonucleoside in mRNA + H2O = a 5'-end phospho-adenosine-phospho-ribonucleoside in mRNA + beta-nicotinamide D-ribonucleotide + 2 H(+)</text>
        <dbReference type="Rhea" id="RHEA:60876"/>
        <dbReference type="Rhea" id="RHEA-COMP:15698"/>
        <dbReference type="Rhea" id="RHEA-COMP:15719"/>
        <dbReference type="ChEBI" id="CHEBI:14649"/>
        <dbReference type="ChEBI" id="CHEBI:15377"/>
        <dbReference type="ChEBI" id="CHEBI:15378"/>
        <dbReference type="ChEBI" id="CHEBI:144029"/>
        <dbReference type="ChEBI" id="CHEBI:144051"/>
    </reaction>
    <physiologicalReaction direction="left-to-right" evidence="9">
        <dbReference type="Rhea" id="RHEA:60877"/>
    </physiologicalReaction>
</comment>
<dbReference type="PROSITE" id="PS00893">
    <property type="entry name" value="NUDIX_BOX"/>
    <property type="match status" value="1"/>
</dbReference>
<keyword evidence="6 10" id="KW-0378">Hydrolase</keyword>
<gene>
    <name evidence="10" type="ORF">CN97_13465</name>
</gene>
<keyword evidence="8" id="KW-0520">NAD</keyword>
<dbReference type="PROSITE" id="PS51462">
    <property type="entry name" value="NUDIX"/>
    <property type="match status" value="1"/>
</dbReference>
<evidence type="ECO:0000256" key="5">
    <source>
        <dbReference type="ARBA" id="ARBA00022723"/>
    </source>
</evidence>
<dbReference type="InterPro" id="IPR015797">
    <property type="entry name" value="NUDIX_hydrolase-like_dom_sf"/>
</dbReference>
<dbReference type="Pfam" id="PF00293">
    <property type="entry name" value="NUDIX"/>
    <property type="match status" value="1"/>
</dbReference>
<dbReference type="EMBL" id="JGYG01000003">
    <property type="protein sequence ID" value="KFI30551.1"/>
    <property type="molecule type" value="Genomic_DNA"/>
</dbReference>
<evidence type="ECO:0000256" key="6">
    <source>
        <dbReference type="ARBA" id="ARBA00022801"/>
    </source>
</evidence>
<dbReference type="OrthoDB" id="9791656at2"/>
<protein>
    <recommendedName>
        <fullName evidence="4">NAD(+) diphosphatase</fullName>
        <ecNumber evidence="4">3.6.1.22</ecNumber>
    </recommendedName>
</protein>
<dbReference type="GO" id="GO:0019677">
    <property type="term" value="P:NAD+ catabolic process"/>
    <property type="evidence" value="ECO:0007669"/>
    <property type="project" value="TreeGrafter"/>
</dbReference>
<dbReference type="EC" id="3.6.1.22" evidence="4"/>
<dbReference type="STRING" id="195105.CN97_13465"/>
<comment type="caution">
    <text evidence="10">The sequence shown here is derived from an EMBL/GenBank/DDBJ whole genome shotgun (WGS) entry which is preliminary data.</text>
</comment>
<evidence type="ECO:0000256" key="2">
    <source>
        <dbReference type="ARBA" id="ARBA00001947"/>
    </source>
</evidence>
<organism evidence="10 11">
    <name type="scientific">Haematobacter massiliensis</name>
    <dbReference type="NCBI Taxonomy" id="195105"/>
    <lineage>
        <taxon>Bacteria</taxon>
        <taxon>Pseudomonadati</taxon>
        <taxon>Pseudomonadota</taxon>
        <taxon>Alphaproteobacteria</taxon>
        <taxon>Rhodobacterales</taxon>
        <taxon>Paracoccaceae</taxon>
        <taxon>Haematobacter</taxon>
    </lineage>
</organism>
<dbReference type="eggNOG" id="COG2816">
    <property type="taxonomic scope" value="Bacteria"/>
</dbReference>
<dbReference type="PANTHER" id="PTHR42904:SF6">
    <property type="entry name" value="NAD-CAPPED RNA HYDROLASE NUDT12"/>
    <property type="match status" value="1"/>
</dbReference>
<evidence type="ECO:0000256" key="9">
    <source>
        <dbReference type="ARBA" id="ARBA00023679"/>
    </source>
</evidence>
<dbReference type="InterPro" id="IPR050241">
    <property type="entry name" value="NAD-cap_RNA_hydrolase_NudC"/>
</dbReference>
<comment type="cofactor">
    <cofactor evidence="1">
        <name>Mg(2+)</name>
        <dbReference type="ChEBI" id="CHEBI:18420"/>
    </cofactor>
</comment>
<dbReference type="Pfam" id="PF09297">
    <property type="entry name" value="Zn_ribbon_NUD"/>
    <property type="match status" value="1"/>
</dbReference>
<dbReference type="InterPro" id="IPR049734">
    <property type="entry name" value="NudC-like_C"/>
</dbReference>
<evidence type="ECO:0000256" key="8">
    <source>
        <dbReference type="ARBA" id="ARBA00023027"/>
    </source>
</evidence>
<dbReference type="Pfam" id="PF09296">
    <property type="entry name" value="NUDIX-like"/>
    <property type="match status" value="1"/>
</dbReference>
<name>A0A086Y8F1_9RHOB</name>
<dbReference type="RefSeq" id="WP_035709208.1">
    <property type="nucleotide sequence ID" value="NZ_CAMIFG010000091.1"/>
</dbReference>
<dbReference type="Proteomes" id="UP000028826">
    <property type="component" value="Unassembled WGS sequence"/>
</dbReference>
<dbReference type="InterPro" id="IPR000086">
    <property type="entry name" value="NUDIX_hydrolase_dom"/>
</dbReference>
<evidence type="ECO:0000313" key="10">
    <source>
        <dbReference type="EMBL" id="KFI30551.1"/>
    </source>
</evidence>
<dbReference type="CDD" id="cd03429">
    <property type="entry name" value="NUDIX_NADH_pyrophosphatase_Nudt13"/>
    <property type="match status" value="1"/>
</dbReference>
<dbReference type="SUPFAM" id="SSF55811">
    <property type="entry name" value="Nudix"/>
    <property type="match status" value="1"/>
</dbReference>
<sequence>MRDAEAVTFGSAGLDRASGLRAKPEALAALLKRPDARVLPMWQGLVPVVDAGLATVSPGHPALADAAGTPTLLGLDDGVPWFGADISAWTPDIADAAANAAFLDPREQRHPALPAESRFVELRAVMTRLTRREAEIAATARALFGWHATHGFCPRCGHASEPAMGGWIRRCPNCRAELYPRTDPVVIMLITRGDRVLLGRSAAWPQGMYSLLAGFIEPGETVEAAVRREVLEEAGVRVGAVNYLASQPWPFPASLMIGCRGEALSDAIEIDPAEIEDARWVSRQEMVDVLSGANPAIRPAREGAIAHFLIQRWMEDRLD</sequence>
<evidence type="ECO:0000313" key="11">
    <source>
        <dbReference type="Proteomes" id="UP000028826"/>
    </source>
</evidence>
<dbReference type="InterPro" id="IPR015375">
    <property type="entry name" value="NADH_PPase-like_N"/>
</dbReference>
<accession>A0A086Y8F1</accession>
<comment type="similarity">
    <text evidence="3">Belongs to the Nudix hydrolase family. NudC subfamily.</text>
</comment>
<reference evidence="10 11" key="1">
    <citation type="submission" date="2014-03" db="EMBL/GenBank/DDBJ databases">
        <title>Genome of Haematobacter massiliensis CCUG 47968.</title>
        <authorList>
            <person name="Wang D."/>
            <person name="Wang G."/>
        </authorList>
    </citation>
    <scope>NUCLEOTIDE SEQUENCE [LARGE SCALE GENOMIC DNA]</scope>
    <source>
        <strain evidence="10 11">CCUG 47968</strain>
    </source>
</reference>
<dbReference type="Gene3D" id="3.90.79.20">
    <property type="match status" value="1"/>
</dbReference>
<dbReference type="NCBIfam" id="NF001299">
    <property type="entry name" value="PRK00241.1"/>
    <property type="match status" value="1"/>
</dbReference>
<keyword evidence="11" id="KW-1185">Reference proteome</keyword>
<evidence type="ECO:0000256" key="3">
    <source>
        <dbReference type="ARBA" id="ARBA00009595"/>
    </source>
</evidence>
<evidence type="ECO:0000256" key="7">
    <source>
        <dbReference type="ARBA" id="ARBA00022842"/>
    </source>
</evidence>
<keyword evidence="7" id="KW-0460">Magnesium</keyword>
<keyword evidence="5" id="KW-0479">Metal-binding</keyword>
<dbReference type="InterPro" id="IPR015376">
    <property type="entry name" value="Znr_NADH_PPase"/>
</dbReference>
<dbReference type="InterPro" id="IPR020476">
    <property type="entry name" value="Nudix_hydrolase"/>
</dbReference>
<dbReference type="GO" id="GO:0005829">
    <property type="term" value="C:cytosol"/>
    <property type="evidence" value="ECO:0007669"/>
    <property type="project" value="TreeGrafter"/>
</dbReference>
<dbReference type="Gene3D" id="3.90.79.10">
    <property type="entry name" value="Nucleoside Triphosphate Pyrophosphohydrolase"/>
    <property type="match status" value="1"/>
</dbReference>
<dbReference type="GO" id="GO:0035529">
    <property type="term" value="F:NADH pyrophosphatase activity"/>
    <property type="evidence" value="ECO:0007669"/>
    <property type="project" value="TreeGrafter"/>
</dbReference>
<evidence type="ECO:0000256" key="4">
    <source>
        <dbReference type="ARBA" id="ARBA00012381"/>
    </source>
</evidence>
<dbReference type="InterPro" id="IPR020084">
    <property type="entry name" value="NUDIX_hydrolase_CS"/>
</dbReference>
<dbReference type="AlphaFoldDB" id="A0A086Y8F1"/>
<dbReference type="PRINTS" id="PR00502">
    <property type="entry name" value="NUDIXFAMILY"/>
</dbReference>
<evidence type="ECO:0000256" key="1">
    <source>
        <dbReference type="ARBA" id="ARBA00001946"/>
    </source>
</evidence>
<comment type="cofactor">
    <cofactor evidence="2">
        <name>Zn(2+)</name>
        <dbReference type="ChEBI" id="CHEBI:29105"/>
    </cofactor>
</comment>
<dbReference type="GO" id="GO:0046872">
    <property type="term" value="F:metal ion binding"/>
    <property type="evidence" value="ECO:0007669"/>
    <property type="project" value="UniProtKB-KW"/>
</dbReference>
<dbReference type="PANTHER" id="PTHR42904">
    <property type="entry name" value="NUDIX HYDROLASE, NUDC SUBFAMILY"/>
    <property type="match status" value="1"/>
</dbReference>
<dbReference type="GO" id="GO:0006742">
    <property type="term" value="P:NADP+ catabolic process"/>
    <property type="evidence" value="ECO:0007669"/>
    <property type="project" value="TreeGrafter"/>
</dbReference>
<proteinExistence type="inferred from homology"/>